<dbReference type="GO" id="GO:0016567">
    <property type="term" value="P:protein ubiquitination"/>
    <property type="evidence" value="ECO:0007669"/>
    <property type="project" value="TreeGrafter"/>
</dbReference>
<evidence type="ECO:0000256" key="7">
    <source>
        <dbReference type="ARBA" id="ARBA00022833"/>
    </source>
</evidence>
<evidence type="ECO:0000256" key="2">
    <source>
        <dbReference type="ARBA" id="ARBA00012483"/>
    </source>
</evidence>
<keyword evidence="7" id="KW-0862">Zinc</keyword>
<feature type="domain" description="RING-type" evidence="10">
    <location>
        <begin position="192"/>
        <end position="233"/>
    </location>
</feature>
<evidence type="ECO:0000256" key="5">
    <source>
        <dbReference type="ARBA" id="ARBA00022771"/>
    </source>
</evidence>
<feature type="compositionally biased region" description="Low complexity" evidence="9">
    <location>
        <begin position="28"/>
        <end position="38"/>
    </location>
</feature>
<evidence type="ECO:0000256" key="8">
    <source>
        <dbReference type="PROSITE-ProRule" id="PRU00175"/>
    </source>
</evidence>
<sequence length="262" mass="30061">MAASPRSSSLLPMDWTSDDFFLSRRISLSESSSSSDSVEFSRARPCDSEHDSYSDEQIIAIGTDPNSDPCYPIRWDCLQLEDSQRRDQIQSEDFEWEEVDGNNNDLGWEVLMASNSLGRTIVDPEDTDSYLVEDHEAFVYTSDFESYDVVVSHLSDHDSFLKSRPPAAKSIIENLPSIYLTKDELSKDEIQCTVCRDSIGLDQKVKRLPCMHNYHEECILPWLSVRNTCPLCRHELPTDDPEYEDWKAQRVTDLNLSLDMNI</sequence>
<name>A0A833V9F9_9POAL</name>
<dbReference type="EMBL" id="SWLB01000014">
    <property type="protein sequence ID" value="KAF3329726.1"/>
    <property type="molecule type" value="Genomic_DNA"/>
</dbReference>
<protein>
    <recommendedName>
        <fullName evidence="2">RING-type E3 ubiquitin transferase</fullName>
        <ecNumber evidence="2">2.3.2.27</ecNumber>
    </recommendedName>
</protein>
<dbReference type="GO" id="GO:0005737">
    <property type="term" value="C:cytoplasm"/>
    <property type="evidence" value="ECO:0007669"/>
    <property type="project" value="TreeGrafter"/>
</dbReference>
<keyword evidence="6" id="KW-0833">Ubl conjugation pathway</keyword>
<dbReference type="FunFam" id="3.30.40.10:FF:000022">
    <property type="entry name" value="E3 ubiquitin-protein ligase RING1-like"/>
    <property type="match status" value="1"/>
</dbReference>
<dbReference type="GO" id="GO:0008270">
    <property type="term" value="F:zinc ion binding"/>
    <property type="evidence" value="ECO:0007669"/>
    <property type="project" value="UniProtKB-KW"/>
</dbReference>
<dbReference type="AlphaFoldDB" id="A0A833V9F9"/>
<dbReference type="InterPro" id="IPR013083">
    <property type="entry name" value="Znf_RING/FYVE/PHD"/>
</dbReference>
<evidence type="ECO:0000256" key="6">
    <source>
        <dbReference type="ARBA" id="ARBA00022786"/>
    </source>
</evidence>
<keyword evidence="12" id="KW-1185">Reference proteome</keyword>
<feature type="compositionally biased region" description="Basic and acidic residues" evidence="9">
    <location>
        <begin position="39"/>
        <end position="52"/>
    </location>
</feature>
<evidence type="ECO:0000256" key="9">
    <source>
        <dbReference type="SAM" id="MobiDB-lite"/>
    </source>
</evidence>
<proteinExistence type="predicted"/>
<dbReference type="Pfam" id="PF13639">
    <property type="entry name" value="zf-RING_2"/>
    <property type="match status" value="1"/>
</dbReference>
<keyword evidence="5 8" id="KW-0863">Zinc-finger</keyword>
<dbReference type="OrthoDB" id="8062037at2759"/>
<accession>A0A833V9F9</accession>
<dbReference type="PANTHER" id="PTHR15710:SF108">
    <property type="entry name" value="OS03G0286100 PROTEIN"/>
    <property type="match status" value="1"/>
</dbReference>
<dbReference type="Proteomes" id="UP000623129">
    <property type="component" value="Unassembled WGS sequence"/>
</dbReference>
<evidence type="ECO:0000256" key="4">
    <source>
        <dbReference type="ARBA" id="ARBA00022723"/>
    </source>
</evidence>
<organism evidence="11 12">
    <name type="scientific">Carex littledalei</name>
    <dbReference type="NCBI Taxonomy" id="544730"/>
    <lineage>
        <taxon>Eukaryota</taxon>
        <taxon>Viridiplantae</taxon>
        <taxon>Streptophyta</taxon>
        <taxon>Embryophyta</taxon>
        <taxon>Tracheophyta</taxon>
        <taxon>Spermatophyta</taxon>
        <taxon>Magnoliopsida</taxon>
        <taxon>Liliopsida</taxon>
        <taxon>Poales</taxon>
        <taxon>Cyperaceae</taxon>
        <taxon>Cyperoideae</taxon>
        <taxon>Cariceae</taxon>
        <taxon>Carex</taxon>
        <taxon>Carex subgen. Euthyceras</taxon>
    </lineage>
</organism>
<evidence type="ECO:0000313" key="12">
    <source>
        <dbReference type="Proteomes" id="UP000623129"/>
    </source>
</evidence>
<dbReference type="PROSITE" id="PS50089">
    <property type="entry name" value="ZF_RING_2"/>
    <property type="match status" value="1"/>
</dbReference>
<dbReference type="PANTHER" id="PTHR15710">
    <property type="entry name" value="E3 UBIQUITIN-PROTEIN LIGASE PRAJA"/>
    <property type="match status" value="1"/>
</dbReference>
<dbReference type="InterPro" id="IPR001841">
    <property type="entry name" value="Znf_RING"/>
</dbReference>
<keyword evidence="4" id="KW-0479">Metal-binding</keyword>
<reference evidence="11" key="1">
    <citation type="submission" date="2020-01" db="EMBL/GenBank/DDBJ databases">
        <title>Genome sequence of Kobresia littledalei, the first chromosome-level genome in the family Cyperaceae.</title>
        <authorList>
            <person name="Qu G."/>
        </authorList>
    </citation>
    <scope>NUCLEOTIDE SEQUENCE</scope>
    <source>
        <strain evidence="11">C.B.Clarke</strain>
        <tissue evidence="11">Leaf</tissue>
    </source>
</reference>
<evidence type="ECO:0000256" key="3">
    <source>
        <dbReference type="ARBA" id="ARBA00022679"/>
    </source>
</evidence>
<dbReference type="EC" id="2.3.2.27" evidence="2"/>
<feature type="region of interest" description="Disordered" evidence="9">
    <location>
        <begin position="28"/>
        <end position="52"/>
    </location>
</feature>
<dbReference type="SUPFAM" id="SSF57850">
    <property type="entry name" value="RING/U-box"/>
    <property type="match status" value="1"/>
</dbReference>
<evidence type="ECO:0000259" key="10">
    <source>
        <dbReference type="PROSITE" id="PS50089"/>
    </source>
</evidence>
<dbReference type="Gene3D" id="3.30.40.10">
    <property type="entry name" value="Zinc/RING finger domain, C3HC4 (zinc finger)"/>
    <property type="match status" value="1"/>
</dbReference>
<keyword evidence="3" id="KW-0808">Transferase</keyword>
<dbReference type="GO" id="GO:0061630">
    <property type="term" value="F:ubiquitin protein ligase activity"/>
    <property type="evidence" value="ECO:0007669"/>
    <property type="project" value="UniProtKB-EC"/>
</dbReference>
<evidence type="ECO:0000256" key="1">
    <source>
        <dbReference type="ARBA" id="ARBA00000900"/>
    </source>
</evidence>
<dbReference type="SMART" id="SM00184">
    <property type="entry name" value="RING"/>
    <property type="match status" value="1"/>
</dbReference>
<comment type="caution">
    <text evidence="11">The sequence shown here is derived from an EMBL/GenBank/DDBJ whole genome shotgun (WGS) entry which is preliminary data.</text>
</comment>
<evidence type="ECO:0000313" key="11">
    <source>
        <dbReference type="EMBL" id="KAF3329726.1"/>
    </source>
</evidence>
<gene>
    <name evidence="11" type="ORF">FCM35_KLT05057</name>
</gene>
<comment type="catalytic activity">
    <reaction evidence="1">
        <text>S-ubiquitinyl-[E2 ubiquitin-conjugating enzyme]-L-cysteine + [acceptor protein]-L-lysine = [E2 ubiquitin-conjugating enzyme]-L-cysteine + N(6)-ubiquitinyl-[acceptor protein]-L-lysine.</text>
        <dbReference type="EC" id="2.3.2.27"/>
    </reaction>
</comment>